<dbReference type="VEuPathDB" id="FungiDB:TRICI_002808"/>
<dbReference type="GO" id="GO:0000182">
    <property type="term" value="F:rDNA binding"/>
    <property type="evidence" value="ECO:0007669"/>
    <property type="project" value="TreeGrafter"/>
</dbReference>
<evidence type="ECO:0000313" key="3">
    <source>
        <dbReference type="Proteomes" id="UP000761534"/>
    </source>
</evidence>
<evidence type="ECO:0008006" key="4">
    <source>
        <dbReference type="Google" id="ProtNLM"/>
    </source>
</evidence>
<keyword evidence="3" id="KW-1185">Reference proteome</keyword>
<dbReference type="SUPFAM" id="SSF46689">
    <property type="entry name" value="Homeodomain-like"/>
    <property type="match status" value="1"/>
</dbReference>
<dbReference type="InterPro" id="IPR009057">
    <property type="entry name" value="Homeodomain-like_sf"/>
</dbReference>
<evidence type="ECO:0000256" key="1">
    <source>
        <dbReference type="SAM" id="MobiDB-lite"/>
    </source>
</evidence>
<dbReference type="GO" id="GO:0001181">
    <property type="term" value="F:RNA polymerase I general transcription initiation factor activity"/>
    <property type="evidence" value="ECO:0007669"/>
    <property type="project" value="TreeGrafter"/>
</dbReference>
<dbReference type="Gene3D" id="1.10.10.60">
    <property type="entry name" value="Homeodomain-like"/>
    <property type="match status" value="1"/>
</dbReference>
<feature type="compositionally biased region" description="Polar residues" evidence="1">
    <location>
        <begin position="328"/>
        <end position="345"/>
    </location>
</feature>
<protein>
    <recommendedName>
        <fullName evidence="4">Myb-like domain-containing protein</fullName>
    </recommendedName>
</protein>
<sequence length="457" mass="52820">MSEEDEQFYAKGYGLWFNNEVYEVLTGTPPVETTKSGIKAGRVPEDKEGMGTFWTAREKELFFIQLSRKSRHDLASVAEAIGTKSLAEVEQYHDLLFEQSQAHPGLVGMDEMPAASEMSEEWVNLEDQQSRGLEDFVVHQQEADQDESTRIYNPDRFVRKTGDIPEEFESYTRARREKDALINVPNLMHIADRVYFNAIVDESNPEYRLNRRPLHYLNKEFIDELESITRFLIRAALRGSIGVTERRMARLDYPVNPVVRDADMDRALSDLGMPRSTKLYWRNVCRRLNLGIRYGVDGYIMDHDTLEKTLDQDPSEEELKELEKTKTIPPSTTINPNEEPQSEQTDVPEITFEDEDPAEEALVNWETALLDQMDTSYSQASEKVLVRFISTYDNPTLLSADDAQLIKALRRDQYKRVREKPPQETIPALPSLDEDDEENQRFQKFLKTRHSSGYNIG</sequence>
<dbReference type="OrthoDB" id="4097031at2759"/>
<name>A0A642V5W3_9ASCO</name>
<dbReference type="Proteomes" id="UP000761534">
    <property type="component" value="Unassembled WGS sequence"/>
</dbReference>
<dbReference type="PANTHER" id="PTHR28079">
    <property type="entry name" value="RNA POLYMERASE I-SPECIFIC TRANSCRIPTION INITIATION FACTOR RRN5"/>
    <property type="match status" value="1"/>
</dbReference>
<dbReference type="EMBL" id="SWFS01000191">
    <property type="protein sequence ID" value="KAA8914925.1"/>
    <property type="molecule type" value="Genomic_DNA"/>
</dbReference>
<feature type="region of interest" description="Disordered" evidence="1">
    <location>
        <begin position="313"/>
        <end position="347"/>
    </location>
</feature>
<dbReference type="InterPro" id="IPR039601">
    <property type="entry name" value="Rrn5"/>
</dbReference>
<dbReference type="AlphaFoldDB" id="A0A642V5W3"/>
<evidence type="ECO:0000313" key="2">
    <source>
        <dbReference type="EMBL" id="KAA8914925.1"/>
    </source>
</evidence>
<comment type="caution">
    <text evidence="2">The sequence shown here is derived from an EMBL/GenBank/DDBJ whole genome shotgun (WGS) entry which is preliminary data.</text>
</comment>
<reference evidence="2" key="1">
    <citation type="journal article" date="2019" name="G3 (Bethesda)">
        <title>Genome Assemblies of Two Rare Opportunistic Yeast Pathogens: Diutina rugosa (syn. Candida rugosa) and Trichomonascus ciferrii (syn. Candida ciferrii).</title>
        <authorList>
            <person name="Mixao V."/>
            <person name="Saus E."/>
            <person name="Hansen A.P."/>
            <person name="Lass-Florl C."/>
            <person name="Gabaldon T."/>
        </authorList>
    </citation>
    <scope>NUCLEOTIDE SEQUENCE</scope>
    <source>
        <strain evidence="2">CBS 4856</strain>
    </source>
</reference>
<organism evidence="2 3">
    <name type="scientific">Trichomonascus ciferrii</name>
    <dbReference type="NCBI Taxonomy" id="44093"/>
    <lineage>
        <taxon>Eukaryota</taxon>
        <taxon>Fungi</taxon>
        <taxon>Dikarya</taxon>
        <taxon>Ascomycota</taxon>
        <taxon>Saccharomycotina</taxon>
        <taxon>Dipodascomycetes</taxon>
        <taxon>Dipodascales</taxon>
        <taxon>Trichomonascaceae</taxon>
        <taxon>Trichomonascus</taxon>
        <taxon>Trichomonascus ciferrii complex</taxon>
    </lineage>
</organism>
<dbReference type="GO" id="GO:0042790">
    <property type="term" value="P:nucleolar large rRNA transcription by RNA polymerase I"/>
    <property type="evidence" value="ECO:0007669"/>
    <property type="project" value="InterPro"/>
</dbReference>
<accession>A0A642V5W3</accession>
<proteinExistence type="predicted"/>
<dbReference type="GO" id="GO:0006361">
    <property type="term" value="P:transcription initiation at RNA polymerase I promoter"/>
    <property type="evidence" value="ECO:0007669"/>
    <property type="project" value="TreeGrafter"/>
</dbReference>
<dbReference type="GO" id="GO:0000500">
    <property type="term" value="C:RNA polymerase I upstream activating factor complex"/>
    <property type="evidence" value="ECO:0007669"/>
    <property type="project" value="InterPro"/>
</dbReference>
<feature type="region of interest" description="Disordered" evidence="1">
    <location>
        <begin position="416"/>
        <end position="439"/>
    </location>
</feature>
<gene>
    <name evidence="2" type="ORF">TRICI_002808</name>
</gene>
<dbReference type="PANTHER" id="PTHR28079:SF1">
    <property type="entry name" value="RNA POLYMERASE I-SPECIFIC TRANSCRIPTION INITIATION FACTOR RRN5"/>
    <property type="match status" value="1"/>
</dbReference>